<dbReference type="OrthoDB" id="25129at2759"/>
<gene>
    <name evidence="2" type="ORF">KVT40_000237</name>
</gene>
<dbReference type="GO" id="GO:0002098">
    <property type="term" value="P:tRNA wobble uridine modification"/>
    <property type="evidence" value="ECO:0007669"/>
    <property type="project" value="InterPro"/>
</dbReference>
<sequence length="148" mass="15939">MRDVLRRDAVTFVSLARTPAQKVGEANGRPDDGVQNGADGEGIRLNDLVMEEPKGEGKRQRMMRDMGIDELMESYFKDVEGSYPGVVSNVVRTVDKLGIRRDGDEGGGRCSCCGGFLSTSSSLGEDQGGAIGRDTVEGICARCERDFA</sequence>
<evidence type="ECO:0000313" key="2">
    <source>
        <dbReference type="EMBL" id="KAG8631097.1"/>
    </source>
</evidence>
<accession>A0A8K0PK29</accession>
<dbReference type="GO" id="GO:0000049">
    <property type="term" value="F:tRNA binding"/>
    <property type="evidence" value="ECO:0007669"/>
    <property type="project" value="InterPro"/>
</dbReference>
<dbReference type="Proteomes" id="UP000809789">
    <property type="component" value="Unassembled WGS sequence"/>
</dbReference>
<dbReference type="AlphaFoldDB" id="A0A8K0PK29"/>
<feature type="region of interest" description="Disordered" evidence="1">
    <location>
        <begin position="21"/>
        <end position="42"/>
    </location>
</feature>
<name>A0A8K0PK29_9PEZI</name>
<dbReference type="Pfam" id="PF10288">
    <property type="entry name" value="CTU2"/>
    <property type="match status" value="1"/>
</dbReference>
<evidence type="ECO:0000313" key="3">
    <source>
        <dbReference type="Proteomes" id="UP000809789"/>
    </source>
</evidence>
<keyword evidence="3" id="KW-1185">Reference proteome</keyword>
<dbReference type="GO" id="GO:0034227">
    <property type="term" value="P:tRNA thio-modification"/>
    <property type="evidence" value="ECO:0007669"/>
    <property type="project" value="InterPro"/>
</dbReference>
<reference evidence="2" key="1">
    <citation type="submission" date="2021-07" db="EMBL/GenBank/DDBJ databases">
        <title>Elsinoe batatas strain:CRI-CJ2 Genome sequencing and assembly.</title>
        <authorList>
            <person name="Huang L."/>
        </authorList>
    </citation>
    <scope>NUCLEOTIDE SEQUENCE</scope>
    <source>
        <strain evidence="2">CRI-CJ2</strain>
    </source>
</reference>
<dbReference type="InterPro" id="IPR019407">
    <property type="entry name" value="CTU2"/>
</dbReference>
<comment type="caution">
    <text evidence="2">The sequence shown here is derived from an EMBL/GenBank/DDBJ whole genome shotgun (WGS) entry which is preliminary data.</text>
</comment>
<dbReference type="EMBL" id="JAESVG020000001">
    <property type="protein sequence ID" value="KAG8631097.1"/>
    <property type="molecule type" value="Genomic_DNA"/>
</dbReference>
<proteinExistence type="predicted"/>
<evidence type="ECO:0000256" key="1">
    <source>
        <dbReference type="SAM" id="MobiDB-lite"/>
    </source>
</evidence>
<organism evidence="2 3">
    <name type="scientific">Elsinoe batatas</name>
    <dbReference type="NCBI Taxonomy" id="2601811"/>
    <lineage>
        <taxon>Eukaryota</taxon>
        <taxon>Fungi</taxon>
        <taxon>Dikarya</taxon>
        <taxon>Ascomycota</taxon>
        <taxon>Pezizomycotina</taxon>
        <taxon>Dothideomycetes</taxon>
        <taxon>Dothideomycetidae</taxon>
        <taxon>Myriangiales</taxon>
        <taxon>Elsinoaceae</taxon>
        <taxon>Elsinoe</taxon>
    </lineage>
</organism>
<protein>
    <submittedName>
        <fullName evidence="2">Uncharacterized protein</fullName>
    </submittedName>
</protein>